<dbReference type="Proteomes" id="UP001221302">
    <property type="component" value="Unassembled WGS sequence"/>
</dbReference>
<reference evidence="1" key="1">
    <citation type="submission" date="2023-03" db="EMBL/GenBank/DDBJ databases">
        <title>Stygiobacter electus gen. nov., sp. nov., facultatively anaerobic thermotolerant bacterium of the class Ignavibacteria from a well of Yessentuki mineral water deposit.</title>
        <authorList>
            <person name="Podosokorskaya O.A."/>
            <person name="Elcheninov A.G."/>
            <person name="Petrova N.F."/>
            <person name="Zavarzina D.G."/>
            <person name="Kublanov I.V."/>
            <person name="Merkel A.Y."/>
        </authorList>
    </citation>
    <scope>NUCLEOTIDE SEQUENCE</scope>
    <source>
        <strain evidence="1">09-Me</strain>
    </source>
</reference>
<accession>A0AAE3TAS0</accession>
<comment type="caution">
    <text evidence="1">The sequence shown here is derived from an EMBL/GenBank/DDBJ whole genome shotgun (WGS) entry which is preliminary data.</text>
</comment>
<evidence type="ECO:0000313" key="1">
    <source>
        <dbReference type="EMBL" id="MDF1610543.1"/>
    </source>
</evidence>
<sequence length="85" mass="9798">MKLKLKKLFKCNVNNCANLVASDGAFCKSCLDKIINDNYIIPICSVCNRVIDLIKIDKSHKNINDRILQTICYKCYQKLENEIDN</sequence>
<evidence type="ECO:0000313" key="2">
    <source>
        <dbReference type="Proteomes" id="UP001221302"/>
    </source>
</evidence>
<dbReference type="RefSeq" id="WP_321534308.1">
    <property type="nucleotide sequence ID" value="NZ_JARGDL010000001.1"/>
</dbReference>
<dbReference type="EMBL" id="JARGDL010000001">
    <property type="protein sequence ID" value="MDF1610543.1"/>
    <property type="molecule type" value="Genomic_DNA"/>
</dbReference>
<dbReference type="AlphaFoldDB" id="A0AAE3TAS0"/>
<gene>
    <name evidence="1" type="ORF">P0M35_00115</name>
</gene>
<proteinExistence type="predicted"/>
<keyword evidence="2" id="KW-1185">Reference proteome</keyword>
<protein>
    <submittedName>
        <fullName evidence="1">Uncharacterized protein</fullName>
    </submittedName>
</protein>
<organism evidence="1 2">
    <name type="scientific">Stygiobacter electus</name>
    <dbReference type="NCBI Taxonomy" id="3032292"/>
    <lineage>
        <taxon>Bacteria</taxon>
        <taxon>Pseudomonadati</taxon>
        <taxon>Ignavibacteriota</taxon>
        <taxon>Ignavibacteria</taxon>
        <taxon>Ignavibacteriales</taxon>
        <taxon>Melioribacteraceae</taxon>
        <taxon>Stygiobacter</taxon>
    </lineage>
</organism>
<name>A0AAE3TAS0_9BACT</name>